<dbReference type="EMBL" id="JALJOQ010000128">
    <property type="protein sequence ID" value="KAK9795521.1"/>
    <property type="molecule type" value="Genomic_DNA"/>
</dbReference>
<reference evidence="1 2" key="1">
    <citation type="journal article" date="2024" name="Nat. Commun.">
        <title>Phylogenomics reveals the evolutionary origins of lichenization in chlorophyte algae.</title>
        <authorList>
            <person name="Puginier C."/>
            <person name="Libourel C."/>
            <person name="Otte J."/>
            <person name="Skaloud P."/>
            <person name="Haon M."/>
            <person name="Grisel S."/>
            <person name="Petersen M."/>
            <person name="Berrin J.G."/>
            <person name="Delaux P.M."/>
            <person name="Dal Grande F."/>
            <person name="Keller J."/>
        </authorList>
    </citation>
    <scope>NUCLEOTIDE SEQUENCE [LARGE SCALE GENOMIC DNA]</scope>
    <source>
        <strain evidence="1 2">SAG 2036</strain>
    </source>
</reference>
<comment type="caution">
    <text evidence="1">The sequence shown here is derived from an EMBL/GenBank/DDBJ whole genome shotgun (WGS) entry which is preliminary data.</text>
</comment>
<accession>A0AAW1NUT2</accession>
<proteinExistence type="predicted"/>
<organism evidence="1 2">
    <name type="scientific">Symbiochloris irregularis</name>
    <dbReference type="NCBI Taxonomy" id="706552"/>
    <lineage>
        <taxon>Eukaryota</taxon>
        <taxon>Viridiplantae</taxon>
        <taxon>Chlorophyta</taxon>
        <taxon>core chlorophytes</taxon>
        <taxon>Trebouxiophyceae</taxon>
        <taxon>Trebouxiales</taxon>
        <taxon>Trebouxiaceae</taxon>
        <taxon>Symbiochloris</taxon>
    </lineage>
</organism>
<protein>
    <submittedName>
        <fullName evidence="1">Uncharacterized protein</fullName>
    </submittedName>
</protein>
<evidence type="ECO:0000313" key="2">
    <source>
        <dbReference type="Proteomes" id="UP001465755"/>
    </source>
</evidence>
<dbReference type="Proteomes" id="UP001465755">
    <property type="component" value="Unassembled WGS sequence"/>
</dbReference>
<gene>
    <name evidence="1" type="ORF">WJX73_006402</name>
</gene>
<sequence length="124" mass="13500">MLLLQHTPAALENITDNRIAGETAAQSSVRETNAAPLVVVGPNGEAGLAFTPEQLNLAEAARASGLEREAAVREAILANHRELQGAHRPERPGGWRGRMLKFLDHIEQRSMENLSEGSTRVSWL</sequence>
<name>A0AAW1NUT2_9CHLO</name>
<dbReference type="AlphaFoldDB" id="A0AAW1NUT2"/>
<evidence type="ECO:0000313" key="1">
    <source>
        <dbReference type="EMBL" id="KAK9795521.1"/>
    </source>
</evidence>
<keyword evidence="2" id="KW-1185">Reference proteome</keyword>